<gene>
    <name evidence="3" type="ORF">ACFSF0_09765</name>
</gene>
<sequence length="247" mass="27020">MFKAAWGLMAALGASQGALGATYTTTQCGQFKHPEIEFSVSTKAVPEGDIQHMVASLERMVASGSRFKDGETLQLGWMVTRFASAPGGKLRLTEPDMKKVPIRFVDSLDSTLKHLRSQKDSVESVMPATSLNFPRLDQSAVVHVDYKKAVPVALQRLEPQGQDSGWWLSDPTDPRGNGDTTRFMKISLYQLALDRPDLIQLLAFPVGTVVLVDGQVHVAKDGAELPIRAGSYLEQLNRASASARPRR</sequence>
<dbReference type="InterPro" id="IPR056509">
    <property type="entry name" value="Imm33-like"/>
</dbReference>
<feature type="signal peptide" evidence="1">
    <location>
        <begin position="1"/>
        <end position="20"/>
    </location>
</feature>
<evidence type="ECO:0000313" key="3">
    <source>
        <dbReference type="EMBL" id="MFD1710891.1"/>
    </source>
</evidence>
<accession>A0ABW4KVU3</accession>
<dbReference type="Proteomes" id="UP001597304">
    <property type="component" value="Unassembled WGS sequence"/>
</dbReference>
<evidence type="ECO:0000259" key="2">
    <source>
        <dbReference type="Pfam" id="PF24719"/>
    </source>
</evidence>
<evidence type="ECO:0000256" key="1">
    <source>
        <dbReference type="SAM" id="SignalP"/>
    </source>
</evidence>
<feature type="chain" id="PRO_5046361679" description="Imm33-like domain-containing protein" evidence="1">
    <location>
        <begin position="21"/>
        <end position="247"/>
    </location>
</feature>
<keyword evidence="4" id="KW-1185">Reference proteome</keyword>
<keyword evidence="1" id="KW-0732">Signal</keyword>
<evidence type="ECO:0000313" key="4">
    <source>
        <dbReference type="Proteomes" id="UP001597304"/>
    </source>
</evidence>
<name>A0ABW4KVU3_9BURK</name>
<feature type="domain" description="Imm33-like" evidence="2">
    <location>
        <begin position="129"/>
        <end position="215"/>
    </location>
</feature>
<protein>
    <recommendedName>
        <fullName evidence="2">Imm33-like domain-containing protein</fullName>
    </recommendedName>
</protein>
<proteinExistence type="predicted"/>
<dbReference type="EMBL" id="JBHUEJ010000019">
    <property type="protein sequence ID" value="MFD1710891.1"/>
    <property type="molecule type" value="Genomic_DNA"/>
</dbReference>
<organism evidence="3 4">
    <name type="scientific">Ottowia flava</name>
    <dbReference type="NCBI Taxonomy" id="2675430"/>
    <lineage>
        <taxon>Bacteria</taxon>
        <taxon>Pseudomonadati</taxon>
        <taxon>Pseudomonadota</taxon>
        <taxon>Betaproteobacteria</taxon>
        <taxon>Burkholderiales</taxon>
        <taxon>Comamonadaceae</taxon>
        <taxon>Ottowia</taxon>
    </lineage>
</organism>
<dbReference type="RefSeq" id="WP_147911593.1">
    <property type="nucleotide sequence ID" value="NZ_JBHUEJ010000019.1"/>
</dbReference>
<reference evidence="4" key="1">
    <citation type="journal article" date="2019" name="Int. J. Syst. Evol. Microbiol.">
        <title>The Global Catalogue of Microorganisms (GCM) 10K type strain sequencing project: providing services to taxonomists for standard genome sequencing and annotation.</title>
        <authorList>
            <consortium name="The Broad Institute Genomics Platform"/>
            <consortium name="The Broad Institute Genome Sequencing Center for Infectious Disease"/>
            <person name="Wu L."/>
            <person name="Ma J."/>
        </authorList>
    </citation>
    <scope>NUCLEOTIDE SEQUENCE [LARGE SCALE GENOMIC DNA]</scope>
    <source>
        <strain evidence="4">LMG 29247</strain>
    </source>
</reference>
<comment type="caution">
    <text evidence="3">The sequence shown here is derived from an EMBL/GenBank/DDBJ whole genome shotgun (WGS) entry which is preliminary data.</text>
</comment>
<dbReference type="Pfam" id="PF24719">
    <property type="entry name" value="Imm33-like"/>
    <property type="match status" value="1"/>
</dbReference>